<keyword evidence="10" id="KW-0998">Cell outer membrane</keyword>
<evidence type="ECO:0000256" key="1">
    <source>
        <dbReference type="ARBA" id="ARBA00004571"/>
    </source>
</evidence>
<comment type="subcellular location">
    <subcellularLocation>
        <location evidence="1">Cell outer membrane</location>
        <topology evidence="1">Multi-pass membrane protein</topology>
    </subcellularLocation>
</comment>
<dbReference type="GO" id="GO:0015288">
    <property type="term" value="F:porin activity"/>
    <property type="evidence" value="ECO:0007669"/>
    <property type="project" value="UniProtKB-KW"/>
</dbReference>
<dbReference type="SUPFAM" id="SSF56935">
    <property type="entry name" value="Porins"/>
    <property type="match status" value="1"/>
</dbReference>
<keyword evidence="3" id="KW-0813">Transport</keyword>
<dbReference type="EMBL" id="CP062804">
    <property type="protein sequence ID" value="QOT81226.1"/>
    <property type="molecule type" value="Genomic_DNA"/>
</dbReference>
<evidence type="ECO:0000256" key="7">
    <source>
        <dbReference type="ARBA" id="ARBA00023065"/>
    </source>
</evidence>
<gene>
    <name evidence="12" type="ORF">F7R26_021370</name>
</gene>
<dbReference type="InterPro" id="IPR023614">
    <property type="entry name" value="Porin_dom_sf"/>
</dbReference>
<evidence type="ECO:0000313" key="12">
    <source>
        <dbReference type="EMBL" id="QOT81226.1"/>
    </source>
</evidence>
<organism evidence="12 13">
    <name type="scientific">Cupriavidus basilensis</name>
    <dbReference type="NCBI Taxonomy" id="68895"/>
    <lineage>
        <taxon>Bacteria</taxon>
        <taxon>Pseudomonadati</taxon>
        <taxon>Pseudomonadota</taxon>
        <taxon>Betaproteobacteria</taxon>
        <taxon>Burkholderiales</taxon>
        <taxon>Burkholderiaceae</taxon>
        <taxon>Cupriavidus</taxon>
    </lineage>
</organism>
<reference evidence="12 13" key="1">
    <citation type="submission" date="2020-10" db="EMBL/GenBank/DDBJ databases">
        <title>Complete genome sequence of Cupriavidus basilensis CCUG 49340T.</title>
        <authorList>
            <person name="Salva-Serra F."/>
            <person name="Donoso R.A."/>
            <person name="Cho K.H."/>
            <person name="Yoo J.A."/>
            <person name="Lee K."/>
            <person name="Yoon S.-H."/>
            <person name="Perez-Pantoja D."/>
            <person name="Moore E.R.B."/>
        </authorList>
    </citation>
    <scope>NUCLEOTIDE SEQUENCE [LARGE SCALE GENOMIC DNA]</scope>
    <source>
        <strain evidence="13">CCUG 49340</strain>
    </source>
</reference>
<dbReference type="Gene3D" id="2.40.160.10">
    <property type="entry name" value="Porin"/>
    <property type="match status" value="1"/>
</dbReference>
<dbReference type="CDD" id="cd00342">
    <property type="entry name" value="gram_neg_porins"/>
    <property type="match status" value="1"/>
</dbReference>
<keyword evidence="9" id="KW-0472">Membrane</keyword>
<evidence type="ECO:0000256" key="2">
    <source>
        <dbReference type="ARBA" id="ARBA00011233"/>
    </source>
</evidence>
<evidence type="ECO:0000313" key="13">
    <source>
        <dbReference type="Proteomes" id="UP000397656"/>
    </source>
</evidence>
<dbReference type="PANTHER" id="PTHR34501:SF9">
    <property type="entry name" value="MAJOR OUTER MEMBRANE PROTEIN P.IA"/>
    <property type="match status" value="1"/>
</dbReference>
<accession>A0A643FUU2</accession>
<dbReference type="GO" id="GO:0046930">
    <property type="term" value="C:pore complex"/>
    <property type="evidence" value="ECO:0007669"/>
    <property type="project" value="UniProtKB-KW"/>
</dbReference>
<keyword evidence="8" id="KW-0626">Porin</keyword>
<feature type="domain" description="Porin" evidence="11">
    <location>
        <begin position="21"/>
        <end position="344"/>
    </location>
</feature>
<dbReference type="PANTHER" id="PTHR34501">
    <property type="entry name" value="PROTEIN YDDL-RELATED"/>
    <property type="match status" value="1"/>
</dbReference>
<evidence type="ECO:0000256" key="5">
    <source>
        <dbReference type="ARBA" id="ARBA00022692"/>
    </source>
</evidence>
<keyword evidence="5" id="KW-0812">Transmembrane</keyword>
<dbReference type="AlphaFoldDB" id="A0A643FUU2"/>
<dbReference type="InterPro" id="IPR033900">
    <property type="entry name" value="Gram_neg_porin_domain"/>
</dbReference>
<evidence type="ECO:0000256" key="10">
    <source>
        <dbReference type="ARBA" id="ARBA00023237"/>
    </source>
</evidence>
<keyword evidence="6" id="KW-0732">Signal</keyword>
<evidence type="ECO:0000256" key="3">
    <source>
        <dbReference type="ARBA" id="ARBA00022448"/>
    </source>
</evidence>
<name>A0A643FUU2_9BURK</name>
<proteinExistence type="predicted"/>
<evidence type="ECO:0000256" key="8">
    <source>
        <dbReference type="ARBA" id="ARBA00023114"/>
    </source>
</evidence>
<protein>
    <submittedName>
        <fullName evidence="12">Porin</fullName>
    </submittedName>
</protein>
<dbReference type="Pfam" id="PF13609">
    <property type="entry name" value="Porin_4"/>
    <property type="match status" value="1"/>
</dbReference>
<evidence type="ECO:0000256" key="6">
    <source>
        <dbReference type="ARBA" id="ARBA00022729"/>
    </source>
</evidence>
<sequence>MKDIKATKGISRLTPVFAFAIAALTLSAPAWAQSGLVLYGVADVGIEYLTHADASGNALARMASGNLSGSRWGLRGTEDLGGGTSALFVLESGFDIDAGTLGQAGRLFGRQAYAGLNTPYGRITAGHQNNLLYDILINYDAMAIAPRYSAFLMDSSLAGRYDNAAKYVGKFGGLTASAMYAFARGTSVTTSATSTITGETAGNARNDRAWSTALEYTTGNAGATIIYDQQQGTTGLSGQNPAQRDRRIAVAGSYAFARAKVFAGYRWLSGDIGSTPTVAARRNDLFWLGASYAFTPALTLSASAYVMNDKRSAQDPWSLVGTLDYALSRRTDGYLTFGYVKNKDGSRVGLNGIQASIGPGLNQLGAVAGIRHKF</sequence>
<keyword evidence="7" id="KW-0406">Ion transport</keyword>
<evidence type="ECO:0000256" key="4">
    <source>
        <dbReference type="ARBA" id="ARBA00022452"/>
    </source>
</evidence>
<dbReference type="GO" id="GO:0006811">
    <property type="term" value="P:monoatomic ion transport"/>
    <property type="evidence" value="ECO:0007669"/>
    <property type="project" value="UniProtKB-KW"/>
</dbReference>
<keyword evidence="4" id="KW-1134">Transmembrane beta strand</keyword>
<dbReference type="InterPro" id="IPR050298">
    <property type="entry name" value="Gram-neg_bact_OMP"/>
</dbReference>
<evidence type="ECO:0000256" key="9">
    <source>
        <dbReference type="ARBA" id="ARBA00023136"/>
    </source>
</evidence>
<dbReference type="GO" id="GO:0009279">
    <property type="term" value="C:cell outer membrane"/>
    <property type="evidence" value="ECO:0007669"/>
    <property type="project" value="UniProtKB-SubCell"/>
</dbReference>
<comment type="subunit">
    <text evidence="2">Homotrimer.</text>
</comment>
<dbReference type="Proteomes" id="UP000397656">
    <property type="component" value="Chromosome 2"/>
</dbReference>
<evidence type="ECO:0000259" key="11">
    <source>
        <dbReference type="Pfam" id="PF13609"/>
    </source>
</evidence>